<dbReference type="EMBL" id="BK056595">
    <property type="protein sequence ID" value="DAF32262.1"/>
    <property type="molecule type" value="Genomic_DNA"/>
</dbReference>
<organism evidence="2">
    <name type="scientific">Ackermannviridae sp</name>
    <dbReference type="NCBI Taxonomy" id="2831612"/>
    <lineage>
        <taxon>Viruses</taxon>
        <taxon>Duplodnaviria</taxon>
        <taxon>Heunggongvirae</taxon>
        <taxon>Uroviricota</taxon>
        <taxon>Caudoviricetes</taxon>
        <taxon>Pantevenvirales</taxon>
        <taxon>Ackermannviridae</taxon>
    </lineage>
</organism>
<name>A0A8S5RUX3_9CAUD</name>
<feature type="compositionally biased region" description="Acidic residues" evidence="1">
    <location>
        <begin position="40"/>
        <end position="64"/>
    </location>
</feature>
<evidence type="ECO:0000256" key="1">
    <source>
        <dbReference type="SAM" id="MobiDB-lite"/>
    </source>
</evidence>
<evidence type="ECO:0000313" key="2">
    <source>
        <dbReference type="EMBL" id="DAF32262.1"/>
    </source>
</evidence>
<feature type="region of interest" description="Disordered" evidence="1">
    <location>
        <begin position="36"/>
        <end position="69"/>
    </location>
</feature>
<proteinExistence type="predicted"/>
<sequence length="293" mass="32768">MVGAFFIQIFSRRALYAEETMFDENEIGVTAGVADQIEPNTDEEAVETAEQPEDAPEQEAEPPEPEISNDVWATARRRSEREAQERIDRRFAQRFAGYKNPKTGAPIRSADDYFAAMDAQAEMQRQRAIEQATANQSAEQREALRRILDNDPEKARLNARVEELEHARVNDEAQAAFQRDFTELQRLEPGLKTTGDLAKLENFDKIVELVQSKGLDMVTAYKAVNYGKAVQSSTAAGRQAAINAARGKTHLAAHGGANMPGKEKTMSSEMLAKAHEYFPDKSDEELQKLYNSI</sequence>
<protein>
    <submittedName>
        <fullName evidence="2">Uncharacterized protein</fullName>
    </submittedName>
</protein>
<accession>A0A8S5RUX3</accession>
<reference evidence="2" key="1">
    <citation type="journal article" date="2021" name="Proc. Natl. Acad. Sci. U.S.A.">
        <title>A Catalog of Tens of Thousands of Viruses from Human Metagenomes Reveals Hidden Associations with Chronic Diseases.</title>
        <authorList>
            <person name="Tisza M.J."/>
            <person name="Buck C.B."/>
        </authorList>
    </citation>
    <scope>NUCLEOTIDE SEQUENCE</scope>
    <source>
        <strain evidence="2">CtphE103</strain>
    </source>
</reference>